<dbReference type="InterPro" id="IPR043128">
    <property type="entry name" value="Rev_trsase/Diguanyl_cyclase"/>
</dbReference>
<dbReference type="PROSITE" id="PS50887">
    <property type="entry name" value="GGDEF"/>
    <property type="match status" value="1"/>
</dbReference>
<dbReference type="PANTHER" id="PTHR45138">
    <property type="entry name" value="REGULATORY COMPONENTS OF SENSORY TRANSDUCTION SYSTEM"/>
    <property type="match status" value="1"/>
</dbReference>
<dbReference type="InterPro" id="IPR000014">
    <property type="entry name" value="PAS"/>
</dbReference>
<dbReference type="PROSITE" id="PS50112">
    <property type="entry name" value="PAS"/>
    <property type="match status" value="1"/>
</dbReference>
<comment type="caution">
    <text evidence="4">The sequence shown here is derived from an EMBL/GenBank/DDBJ whole genome shotgun (WGS) entry which is preliminary data.</text>
</comment>
<feature type="domain" description="GGDEF" evidence="3">
    <location>
        <begin position="289"/>
        <end position="422"/>
    </location>
</feature>
<dbReference type="EMBL" id="BNDS01000005">
    <property type="protein sequence ID" value="GHH98068.1"/>
    <property type="molecule type" value="Genomic_DNA"/>
</dbReference>
<dbReference type="CDD" id="cd00130">
    <property type="entry name" value="PAS"/>
    <property type="match status" value="1"/>
</dbReference>
<dbReference type="InterPro" id="IPR001610">
    <property type="entry name" value="PAC"/>
</dbReference>
<name>A0ABQ3N251_9BACI</name>
<dbReference type="RefSeq" id="WP_191271540.1">
    <property type="nucleotide sequence ID" value="NZ_BNDS01000005.1"/>
</dbReference>
<dbReference type="SUPFAM" id="SSF55785">
    <property type="entry name" value="PYP-like sensor domain (PAS domain)"/>
    <property type="match status" value="2"/>
</dbReference>
<evidence type="ECO:0000313" key="5">
    <source>
        <dbReference type="Proteomes" id="UP000637074"/>
    </source>
</evidence>
<dbReference type="NCBIfam" id="TIGR00229">
    <property type="entry name" value="sensory_box"/>
    <property type="match status" value="1"/>
</dbReference>
<dbReference type="CDD" id="cd01949">
    <property type="entry name" value="GGDEF"/>
    <property type="match status" value="1"/>
</dbReference>
<evidence type="ECO:0000313" key="4">
    <source>
        <dbReference type="EMBL" id="GHH98068.1"/>
    </source>
</evidence>
<organism evidence="4 5">
    <name type="scientific">Neobacillus kokaensis</name>
    <dbReference type="NCBI Taxonomy" id="2759023"/>
    <lineage>
        <taxon>Bacteria</taxon>
        <taxon>Bacillati</taxon>
        <taxon>Bacillota</taxon>
        <taxon>Bacilli</taxon>
        <taxon>Bacillales</taxon>
        <taxon>Bacillaceae</taxon>
        <taxon>Neobacillus</taxon>
    </lineage>
</organism>
<evidence type="ECO:0000259" key="2">
    <source>
        <dbReference type="PROSITE" id="PS50113"/>
    </source>
</evidence>
<feature type="domain" description="PAS" evidence="1">
    <location>
        <begin position="125"/>
        <end position="186"/>
    </location>
</feature>
<dbReference type="InterPro" id="IPR029787">
    <property type="entry name" value="Nucleotide_cyclase"/>
</dbReference>
<reference evidence="4 5" key="1">
    <citation type="journal article" date="2022" name="Int. J. Syst. Evol. Microbiol.">
        <title>Neobacillus kokaensis sp. nov., isolated from soil.</title>
        <authorList>
            <person name="Yuki K."/>
            <person name="Matsubara H."/>
            <person name="Yamaguchi S."/>
        </authorList>
    </citation>
    <scope>NUCLEOTIDE SEQUENCE [LARGE SCALE GENOMIC DNA]</scope>
    <source>
        <strain evidence="4 5">LOB 377</strain>
    </source>
</reference>
<dbReference type="Pfam" id="PF00990">
    <property type="entry name" value="GGDEF"/>
    <property type="match status" value="1"/>
</dbReference>
<dbReference type="InterPro" id="IPR050469">
    <property type="entry name" value="Diguanylate_Cyclase"/>
</dbReference>
<evidence type="ECO:0000259" key="3">
    <source>
        <dbReference type="PROSITE" id="PS50887"/>
    </source>
</evidence>
<dbReference type="Gene3D" id="3.30.70.270">
    <property type="match status" value="1"/>
</dbReference>
<dbReference type="Pfam" id="PF08448">
    <property type="entry name" value="PAS_4"/>
    <property type="match status" value="1"/>
</dbReference>
<dbReference type="Proteomes" id="UP000637074">
    <property type="component" value="Unassembled WGS sequence"/>
</dbReference>
<dbReference type="NCBIfam" id="TIGR00254">
    <property type="entry name" value="GGDEF"/>
    <property type="match status" value="1"/>
</dbReference>
<protein>
    <recommendedName>
        <fullName evidence="6">Diguanylate cyclase</fullName>
    </recommendedName>
</protein>
<feature type="domain" description="PAC" evidence="2">
    <location>
        <begin position="198"/>
        <end position="250"/>
    </location>
</feature>
<dbReference type="InterPro" id="IPR013655">
    <property type="entry name" value="PAS_fold_3"/>
</dbReference>
<dbReference type="SMART" id="SM00091">
    <property type="entry name" value="PAS"/>
    <property type="match status" value="2"/>
</dbReference>
<evidence type="ECO:0008006" key="6">
    <source>
        <dbReference type="Google" id="ProtNLM"/>
    </source>
</evidence>
<dbReference type="InterPro" id="IPR000700">
    <property type="entry name" value="PAS-assoc_C"/>
</dbReference>
<sequence>MKPFNLEVFDSLVDQIAVLDMDGYIIAINTSWVNFSIENEGELQKTGIGNNYLAVCPNEVKDGILQVLKGTKDNFNYEYPCHSSNELRWFLLRVTPIKINGNNGAVVSHVNITDRKLVEIQLKRSEQLYRHIAENSTDFISLHTLDGKFTYVSPNCPSLLGYSPDEMVGKTTYDFIHVDDIKKMKSFNNDIHLIGEIKTVTYRFKCKNGKYIWIESKYKHVLSVDKVSNEIICVSRDITKNKQKLIELEEERKLLKKTVYTDSLTGVFNRRYFNRQLKKAFQEYFQDYIAFSLLVIDVDYFKQYNDTYGHKTGDECLIKVADTLARSVRENDSVCRIGGEEFCVILPNTNKEKALFLAERLRKKVKELKIPHINSNVSSYVTVSIGVSTKNSIYINQDKLFLLADQALYESKKSGRNRVTSI</sequence>
<dbReference type="InterPro" id="IPR035965">
    <property type="entry name" value="PAS-like_dom_sf"/>
</dbReference>
<dbReference type="PANTHER" id="PTHR45138:SF9">
    <property type="entry name" value="DIGUANYLATE CYCLASE DGCM-RELATED"/>
    <property type="match status" value="1"/>
</dbReference>
<evidence type="ECO:0000259" key="1">
    <source>
        <dbReference type="PROSITE" id="PS50112"/>
    </source>
</evidence>
<dbReference type="PROSITE" id="PS50113">
    <property type="entry name" value="PAC"/>
    <property type="match status" value="1"/>
</dbReference>
<keyword evidence="5" id="KW-1185">Reference proteome</keyword>
<accession>A0ABQ3N251</accession>
<dbReference type="SUPFAM" id="SSF55073">
    <property type="entry name" value="Nucleotide cyclase"/>
    <property type="match status" value="1"/>
</dbReference>
<dbReference type="InterPro" id="IPR013656">
    <property type="entry name" value="PAS_4"/>
</dbReference>
<dbReference type="Pfam" id="PF08447">
    <property type="entry name" value="PAS_3"/>
    <property type="match status" value="1"/>
</dbReference>
<dbReference type="InterPro" id="IPR000160">
    <property type="entry name" value="GGDEF_dom"/>
</dbReference>
<dbReference type="SMART" id="SM00267">
    <property type="entry name" value="GGDEF"/>
    <property type="match status" value="1"/>
</dbReference>
<dbReference type="SMART" id="SM00086">
    <property type="entry name" value="PAC"/>
    <property type="match status" value="2"/>
</dbReference>
<gene>
    <name evidence="4" type="ORF">AM1BK_16110</name>
</gene>
<proteinExistence type="predicted"/>
<dbReference type="Gene3D" id="3.30.450.20">
    <property type="entry name" value="PAS domain"/>
    <property type="match status" value="2"/>
</dbReference>